<dbReference type="PANTHER" id="PTHR47755">
    <property type="entry name" value="CELL DIVISION PROTEIN FTSX"/>
    <property type="match status" value="1"/>
</dbReference>
<dbReference type="GO" id="GO:0032153">
    <property type="term" value="C:cell division site"/>
    <property type="evidence" value="ECO:0007669"/>
    <property type="project" value="TreeGrafter"/>
</dbReference>
<feature type="transmembrane region" description="Helical" evidence="1">
    <location>
        <begin position="45"/>
        <end position="68"/>
    </location>
</feature>
<comment type="caution">
    <text evidence="2">The sequence shown here is derived from an EMBL/GenBank/DDBJ whole genome shotgun (WGS) entry which is preliminary data.</text>
</comment>
<accession>A0A916YBQ8</accession>
<dbReference type="EMBL" id="BMIO01000002">
    <property type="protein sequence ID" value="GGD37316.1"/>
    <property type="molecule type" value="Genomic_DNA"/>
</dbReference>
<protein>
    <recommendedName>
        <fullName evidence="4">Cell division protein</fullName>
    </recommendedName>
</protein>
<evidence type="ECO:0000313" key="3">
    <source>
        <dbReference type="Proteomes" id="UP000598997"/>
    </source>
</evidence>
<reference evidence="2 3" key="1">
    <citation type="journal article" date="2014" name="Int. J. Syst. Evol. Microbiol.">
        <title>Complete genome sequence of Corynebacterium casei LMG S-19264T (=DSM 44701T), isolated from a smear-ripened cheese.</title>
        <authorList>
            <consortium name="US DOE Joint Genome Institute (JGI-PGF)"/>
            <person name="Walter F."/>
            <person name="Albersmeier A."/>
            <person name="Kalinowski J."/>
            <person name="Ruckert C."/>
        </authorList>
    </citation>
    <scope>NUCLEOTIDE SEQUENCE [LARGE SCALE GENOMIC DNA]</scope>
    <source>
        <strain evidence="2 3">CGMCC 1.15358</strain>
    </source>
</reference>
<dbReference type="PANTHER" id="PTHR47755:SF1">
    <property type="entry name" value="CELL DIVISION PROTEIN FTSX"/>
    <property type="match status" value="1"/>
</dbReference>
<dbReference type="InterPro" id="IPR004513">
    <property type="entry name" value="FtsX"/>
</dbReference>
<name>A0A916YBQ8_9SPHN</name>
<keyword evidence="1" id="KW-0812">Transmembrane</keyword>
<keyword evidence="1" id="KW-0472">Membrane</keyword>
<keyword evidence="3" id="KW-1185">Reference proteome</keyword>
<organism evidence="2 3">
    <name type="scientific">Croceicoccus pelagius</name>
    <dbReference type="NCBI Taxonomy" id="1703341"/>
    <lineage>
        <taxon>Bacteria</taxon>
        <taxon>Pseudomonadati</taxon>
        <taxon>Pseudomonadota</taxon>
        <taxon>Alphaproteobacteria</taxon>
        <taxon>Sphingomonadales</taxon>
        <taxon>Erythrobacteraceae</taxon>
        <taxon>Croceicoccus</taxon>
    </lineage>
</organism>
<dbReference type="GO" id="GO:0051301">
    <property type="term" value="P:cell division"/>
    <property type="evidence" value="ECO:0007669"/>
    <property type="project" value="InterPro"/>
</dbReference>
<dbReference type="Proteomes" id="UP000598997">
    <property type="component" value="Unassembled WGS sequence"/>
</dbReference>
<dbReference type="GO" id="GO:0005886">
    <property type="term" value="C:plasma membrane"/>
    <property type="evidence" value="ECO:0007669"/>
    <property type="project" value="UniProtKB-SubCell"/>
</dbReference>
<gene>
    <name evidence="2" type="ORF">GCM10010989_09350</name>
</gene>
<dbReference type="AlphaFoldDB" id="A0A916YBQ8"/>
<evidence type="ECO:0000313" key="2">
    <source>
        <dbReference type="EMBL" id="GGD37316.1"/>
    </source>
</evidence>
<proteinExistence type="predicted"/>
<keyword evidence="1" id="KW-1133">Transmembrane helix</keyword>
<sequence>MIMTRRERAWIAVKRGAGALRDRWFPEPASAPLLSQKAVAGPVPWVIAIMTALTVVAAAGGLALGSIARTAEADLAGGVTVQIAGPAQAETRKQASAAVDALRNLPGVTDVRRLPDAEREALLRPWLGDAAMEDGEPGEDSLLVLPELIELRLAADAQDTGIESIREALAEPAPDATVSADMEWLAPLEGAISALQWLAVALVALLVTATAASVLLASRSALAANHDTIEIMHLLGAHDRQVAQMFQKAAGLSAAAGGAAGFAVAQATIIALGRRFADLGPGNTAAGLHWYDWIALALIPIAGVALAAFTARITVLATLRRMP</sequence>
<feature type="transmembrane region" description="Helical" evidence="1">
    <location>
        <begin position="249"/>
        <end position="273"/>
    </location>
</feature>
<evidence type="ECO:0000256" key="1">
    <source>
        <dbReference type="SAM" id="Phobius"/>
    </source>
</evidence>
<evidence type="ECO:0008006" key="4">
    <source>
        <dbReference type="Google" id="ProtNLM"/>
    </source>
</evidence>
<feature type="transmembrane region" description="Helical" evidence="1">
    <location>
        <begin position="194"/>
        <end position="217"/>
    </location>
</feature>
<feature type="transmembrane region" description="Helical" evidence="1">
    <location>
        <begin position="293"/>
        <end position="319"/>
    </location>
</feature>